<dbReference type="InterPro" id="IPR018752">
    <property type="entry name" value="DabA"/>
</dbReference>
<keyword evidence="4 6" id="KW-0862">Zinc</keyword>
<keyword evidence="8" id="KW-1185">Reference proteome</keyword>
<keyword evidence="2 6" id="KW-1003">Cell membrane</keyword>
<proteinExistence type="inferred from homology"/>
<sequence>MTLALGRQLKIRAMVHVAGEPIPFFWPMRTFIHHNPLHGLEHMPFSEAVAEGRRLFHAQGYLPRSTYQEYLVRGKVDRAALSAQVERFLAGQPAIDGLDLHELLMTLLSEIRPQQGWKSTLADGRDVHAVLAGTALAPPRTDPASLAAQVSASMPPSRPVHTLVDELFGTEIGATLDELVIKSCLDFFDEGQSAWQMPGREQGLFVAWSALARRNLRLFIRGLHIKQILESADSPEGIISYVMSELRIPEDEWMDYFTAELTRLHGWAGFIRWRSGAKHYYWNQTHPADLVDYLAIRLVLGLALLREHAQRMRTPANYLELVRFVDEHPEKAYLRRELYSGRVLPAMAHAVEDAIGSGAGKRISKLLPEYVERKRADEARQQAAALRELAGRAGLSTALGQLGAQDIGRLLDLLARLEREEGQLWLKAQESCHMEQLLGGLNLVPPPPRDKRPFAQLMFCIDVRSERIRRKLEQVGDYQTYGIAGFFGVPVSFIGLESGNETHLCPVVVTPKNIVLELSTARSTEEDDFVSVLEHVLHDMKATVLSPFVTVEAIGLLFGLDMFGKSFAPLAYNRWRSRLNPRKPGSRLLLDKLSREQADSIIRSLQRVMIVKAIHRELGIEREEITDEMIRDLRETALGNQAGSTGFARQFGLDAQAEQHFIECLRQVYRINRGYAQIQLERLGRIGFTLDEQVLFVSQALRSIGLTRDFSRFVLLTGHGSTSENNPYESALDCGACGGNHGLVNARVFAQMANKPAVRERLRAQGLDIADDAWFIPAFHNTTTDELRLHDLDLLPPSHLVYLERLTNGLRAAARLSAAERLATLDPADAGEDPEKAYRNARRNAMDWSQVRPEWGLSRNAAFIIGRRQITEQMDLDARSFLNSYDYRCDPKGRLLENILAGPVVVGQWINMEHYFSAVDNEHYGSGSKVYHNIAGRFGVMTGNLSDLRTGLPSQTVLKDGQPYHEPLRLITVIEAPFEHARRAIENVSTVKNLVYKGWIRMVIVDPDSHIFHIFEDGEWRQRVSRTSGSTVEAKESAA</sequence>
<feature type="binding site" evidence="6">
    <location>
        <position position="719"/>
    </location>
    <ligand>
        <name>Zn(2+)</name>
        <dbReference type="ChEBI" id="CHEBI:29105"/>
    </ligand>
</feature>
<comment type="cofactor">
    <cofactor evidence="6">
        <name>Zn(2+)</name>
        <dbReference type="ChEBI" id="CHEBI:29105"/>
    </cofactor>
</comment>
<feature type="binding site" evidence="6">
    <location>
        <position position="734"/>
    </location>
    <ligand>
        <name>Zn(2+)</name>
        <dbReference type="ChEBI" id="CHEBI:29105"/>
    </ligand>
</feature>
<evidence type="ECO:0000256" key="3">
    <source>
        <dbReference type="ARBA" id="ARBA00022723"/>
    </source>
</evidence>
<evidence type="ECO:0000256" key="6">
    <source>
        <dbReference type="HAMAP-Rule" id="MF_01871"/>
    </source>
</evidence>
<dbReference type="Proteomes" id="UP001446205">
    <property type="component" value="Unassembled WGS sequence"/>
</dbReference>
<gene>
    <name evidence="6" type="primary">dabA</name>
    <name evidence="7" type="ORF">WOB96_08135</name>
</gene>
<dbReference type="RefSeq" id="WP_341370794.1">
    <property type="nucleotide sequence ID" value="NZ_JBBPCO010000007.1"/>
</dbReference>
<comment type="subunit">
    <text evidence="6">Forms a complex with DabB.</text>
</comment>
<evidence type="ECO:0000313" key="7">
    <source>
        <dbReference type="EMBL" id="MEK8089736.1"/>
    </source>
</evidence>
<feature type="binding site" evidence="6">
    <location>
        <position position="460"/>
    </location>
    <ligand>
        <name>Zn(2+)</name>
        <dbReference type="ChEBI" id="CHEBI:29105"/>
    </ligand>
</feature>
<evidence type="ECO:0000256" key="5">
    <source>
        <dbReference type="ARBA" id="ARBA00023136"/>
    </source>
</evidence>
<name>A0ABU9D885_9PROT</name>
<dbReference type="PANTHER" id="PTHR38344:SF1">
    <property type="entry name" value="INORGANIC CARBON TRANSPORTER SUBUNIT DABA-RELATED"/>
    <property type="match status" value="1"/>
</dbReference>
<comment type="similarity">
    <text evidence="6">Belongs to the inorganic carbon transporter (TC 9.A.2) DabA family.</text>
</comment>
<dbReference type="EMBL" id="JBBPCO010000007">
    <property type="protein sequence ID" value="MEK8089736.1"/>
    <property type="molecule type" value="Genomic_DNA"/>
</dbReference>
<keyword evidence="3 6" id="KW-0479">Metal-binding</keyword>
<keyword evidence="5 6" id="KW-0472">Membrane</keyword>
<comment type="caution">
    <text evidence="7">The sequence shown here is derived from an EMBL/GenBank/DDBJ whole genome shotgun (WGS) entry which is preliminary data.</text>
</comment>
<evidence type="ECO:0000313" key="8">
    <source>
        <dbReference type="Proteomes" id="UP001446205"/>
    </source>
</evidence>
<evidence type="ECO:0000256" key="4">
    <source>
        <dbReference type="ARBA" id="ARBA00022833"/>
    </source>
</evidence>
<organism evidence="7 8">
    <name type="scientific">Thermithiobacillus plumbiphilus</name>
    <dbReference type="NCBI Taxonomy" id="1729899"/>
    <lineage>
        <taxon>Bacteria</taxon>
        <taxon>Pseudomonadati</taxon>
        <taxon>Pseudomonadota</taxon>
        <taxon>Acidithiobacillia</taxon>
        <taxon>Acidithiobacillales</taxon>
        <taxon>Thermithiobacillaceae</taxon>
        <taxon>Thermithiobacillus</taxon>
    </lineage>
</organism>
<accession>A0ABU9D885</accession>
<keyword evidence="1 6" id="KW-0813">Transport</keyword>
<dbReference type="HAMAP" id="MF_01871">
    <property type="entry name" value="DabA"/>
    <property type="match status" value="1"/>
</dbReference>
<protein>
    <recommendedName>
        <fullName evidence="6">Probable inorganic carbon transporter subunit DabA</fullName>
    </recommendedName>
</protein>
<evidence type="ECO:0000256" key="1">
    <source>
        <dbReference type="ARBA" id="ARBA00022448"/>
    </source>
</evidence>
<comment type="function">
    <text evidence="6">Part of an energy-coupled inorganic carbon pump.</text>
</comment>
<comment type="subcellular location">
    <subcellularLocation>
        <location evidence="6">Cell membrane</location>
        <topology evidence="6">Peripheral membrane protein</topology>
    </subcellularLocation>
</comment>
<dbReference type="PANTHER" id="PTHR38344">
    <property type="entry name" value="UPF0753 PROTEIN AQ_863"/>
    <property type="match status" value="1"/>
</dbReference>
<evidence type="ECO:0000256" key="2">
    <source>
        <dbReference type="ARBA" id="ARBA00022475"/>
    </source>
</evidence>
<feature type="binding site" evidence="6">
    <location>
        <position position="462"/>
    </location>
    <ligand>
        <name>Zn(2+)</name>
        <dbReference type="ChEBI" id="CHEBI:29105"/>
    </ligand>
</feature>
<dbReference type="Pfam" id="PF10070">
    <property type="entry name" value="DabA"/>
    <property type="match status" value="1"/>
</dbReference>
<reference evidence="7 8" key="1">
    <citation type="submission" date="2024-04" db="EMBL/GenBank/DDBJ databases">
        <authorList>
            <person name="Abashina T."/>
            <person name="Shaikin A."/>
        </authorList>
    </citation>
    <scope>NUCLEOTIDE SEQUENCE [LARGE SCALE GENOMIC DNA]</scope>
    <source>
        <strain evidence="7 8">AAFK</strain>
    </source>
</reference>